<evidence type="ECO:0000256" key="4">
    <source>
        <dbReference type="ARBA" id="ARBA00022692"/>
    </source>
</evidence>
<feature type="non-terminal residue" evidence="8">
    <location>
        <position position="176"/>
    </location>
</feature>
<evidence type="ECO:0000313" key="8">
    <source>
        <dbReference type="EMBL" id="EQD29411.1"/>
    </source>
</evidence>
<feature type="transmembrane region" description="Helical" evidence="7">
    <location>
        <begin position="146"/>
        <end position="167"/>
    </location>
</feature>
<protein>
    <submittedName>
        <fullName evidence="8">Multiple antibiotic resistance (MarC)-related protein</fullName>
    </submittedName>
</protein>
<dbReference type="PANTHER" id="PTHR33508:SF1">
    <property type="entry name" value="UPF0056 MEMBRANE PROTEIN YHCE"/>
    <property type="match status" value="1"/>
</dbReference>
<dbReference type="PANTHER" id="PTHR33508">
    <property type="entry name" value="UPF0056 MEMBRANE PROTEIN YHCE"/>
    <property type="match status" value="1"/>
</dbReference>
<gene>
    <name evidence="8" type="ORF">B1A_20725</name>
</gene>
<name>T0Y2U9_9ZZZZ</name>
<comment type="subcellular location">
    <subcellularLocation>
        <location evidence="1">Cell membrane</location>
        <topology evidence="1">Multi-pass membrane protein</topology>
    </subcellularLocation>
</comment>
<feature type="non-terminal residue" evidence="8">
    <location>
        <position position="1"/>
    </location>
</feature>
<dbReference type="Pfam" id="PF01914">
    <property type="entry name" value="MarC"/>
    <property type="match status" value="1"/>
</dbReference>
<dbReference type="InterPro" id="IPR002771">
    <property type="entry name" value="Multi_antbiot-R_MarC"/>
</dbReference>
<feature type="transmembrane region" description="Helical" evidence="7">
    <location>
        <begin position="39"/>
        <end position="64"/>
    </location>
</feature>
<organism evidence="8">
    <name type="scientific">mine drainage metagenome</name>
    <dbReference type="NCBI Taxonomy" id="410659"/>
    <lineage>
        <taxon>unclassified sequences</taxon>
        <taxon>metagenomes</taxon>
        <taxon>ecological metagenomes</taxon>
    </lineage>
</organism>
<evidence type="ECO:0000256" key="7">
    <source>
        <dbReference type="SAM" id="Phobius"/>
    </source>
</evidence>
<proteinExistence type="inferred from homology"/>
<keyword evidence="6 7" id="KW-0472">Membrane</keyword>
<accession>T0Y2U9</accession>
<keyword evidence="3" id="KW-1003">Cell membrane</keyword>
<evidence type="ECO:0000256" key="6">
    <source>
        <dbReference type="ARBA" id="ARBA00023136"/>
    </source>
</evidence>
<keyword evidence="5 7" id="KW-1133">Transmembrane helix</keyword>
<dbReference type="GO" id="GO:0005886">
    <property type="term" value="C:plasma membrane"/>
    <property type="evidence" value="ECO:0007669"/>
    <property type="project" value="UniProtKB-SubCell"/>
</dbReference>
<feature type="transmembrane region" description="Helical" evidence="7">
    <location>
        <begin position="111"/>
        <end position="134"/>
    </location>
</feature>
<comment type="caution">
    <text evidence="8">The sequence shown here is derived from an EMBL/GenBank/DDBJ whole genome shotgun (WGS) entry which is preliminary data.</text>
</comment>
<sequence length="176" mass="19096">LEQPLKFFVVFFAVVEPISLLPIFSGLTQGATREYRHRMAVKATVVAALILALFALVGAPFLALMGISLGAFRIFGGILLFLLALEMVFARESGSRTSSDEQAESQRRADISVVPLAFPFISGPGALATVLLWFGPVHLLDQPLLFLGLFVVVVVVLAISLVIMWLAEPLMRISRG</sequence>
<keyword evidence="4 7" id="KW-0812">Transmembrane</keyword>
<evidence type="ECO:0000256" key="3">
    <source>
        <dbReference type="ARBA" id="ARBA00022475"/>
    </source>
</evidence>
<feature type="transmembrane region" description="Helical" evidence="7">
    <location>
        <begin position="6"/>
        <end position="27"/>
    </location>
</feature>
<evidence type="ECO:0000256" key="5">
    <source>
        <dbReference type="ARBA" id="ARBA00022989"/>
    </source>
</evidence>
<dbReference type="AlphaFoldDB" id="T0Y2U9"/>
<reference evidence="8" key="1">
    <citation type="submission" date="2013-08" db="EMBL/GenBank/DDBJ databases">
        <authorList>
            <person name="Mendez C."/>
            <person name="Richter M."/>
            <person name="Ferrer M."/>
            <person name="Sanchez J."/>
        </authorList>
    </citation>
    <scope>NUCLEOTIDE SEQUENCE</scope>
</reference>
<dbReference type="NCBIfam" id="TIGR00427">
    <property type="entry name" value="NAAT family transporter"/>
    <property type="match status" value="1"/>
</dbReference>
<evidence type="ECO:0000256" key="1">
    <source>
        <dbReference type="ARBA" id="ARBA00004651"/>
    </source>
</evidence>
<feature type="transmembrane region" description="Helical" evidence="7">
    <location>
        <begin position="70"/>
        <end position="90"/>
    </location>
</feature>
<reference evidence="8" key="2">
    <citation type="journal article" date="2014" name="ISME J.">
        <title>Microbial stratification in low pH oxic and suboxic macroscopic growths along an acid mine drainage.</title>
        <authorList>
            <person name="Mendez-Garcia C."/>
            <person name="Mesa V."/>
            <person name="Sprenger R.R."/>
            <person name="Richter M."/>
            <person name="Diez M.S."/>
            <person name="Solano J."/>
            <person name="Bargiela R."/>
            <person name="Golyshina O.V."/>
            <person name="Manteca A."/>
            <person name="Ramos J.L."/>
            <person name="Gallego J.R."/>
            <person name="Llorente I."/>
            <person name="Martins Dos Santos V.A."/>
            <person name="Jensen O.N."/>
            <person name="Pelaez A.I."/>
            <person name="Sanchez J."/>
            <person name="Ferrer M."/>
        </authorList>
    </citation>
    <scope>NUCLEOTIDE SEQUENCE</scope>
</reference>
<comment type="similarity">
    <text evidence="2">Belongs to the UPF0056 (MarC) family.</text>
</comment>
<evidence type="ECO:0000256" key="2">
    <source>
        <dbReference type="ARBA" id="ARBA00009784"/>
    </source>
</evidence>
<dbReference type="EMBL" id="AUZX01015301">
    <property type="protein sequence ID" value="EQD29411.1"/>
    <property type="molecule type" value="Genomic_DNA"/>
</dbReference>